<keyword evidence="1" id="KW-0479">Metal-binding</keyword>
<comment type="caution">
    <text evidence="3">The sequence shown here is derived from an EMBL/GenBank/DDBJ whole genome shotgun (WGS) entry which is preliminary data.</text>
</comment>
<dbReference type="PROSITE" id="PS50157">
    <property type="entry name" value="ZINC_FINGER_C2H2_2"/>
    <property type="match status" value="1"/>
</dbReference>
<organism evidence="3 4">
    <name type="scientific">Fusarium oxysporum f. sp. cepae</name>
    <dbReference type="NCBI Taxonomy" id="396571"/>
    <lineage>
        <taxon>Eukaryota</taxon>
        <taxon>Fungi</taxon>
        <taxon>Dikarya</taxon>
        <taxon>Ascomycota</taxon>
        <taxon>Pezizomycotina</taxon>
        <taxon>Sordariomycetes</taxon>
        <taxon>Hypocreomycetidae</taxon>
        <taxon>Hypocreales</taxon>
        <taxon>Nectriaceae</taxon>
        <taxon>Fusarium</taxon>
        <taxon>Fusarium oxysporum species complex</taxon>
    </lineage>
</organism>
<dbReference type="Proteomes" id="UP000270866">
    <property type="component" value="Chromosome 4"/>
</dbReference>
<gene>
    <name evidence="3" type="ORF">BFJ65_g4094</name>
</gene>
<evidence type="ECO:0000259" key="2">
    <source>
        <dbReference type="PROSITE" id="PS50157"/>
    </source>
</evidence>
<feature type="domain" description="C2H2-type" evidence="2">
    <location>
        <begin position="163"/>
        <end position="190"/>
    </location>
</feature>
<keyword evidence="1" id="KW-0862">Zinc</keyword>
<reference evidence="3 4" key="1">
    <citation type="journal article" date="2018" name="Sci. Rep.">
        <title>Characterisation of pathogen-specific regions and novel effector candidates in Fusarium oxysporum f. sp. cepae.</title>
        <authorList>
            <person name="Armitage A.D."/>
            <person name="Taylor A."/>
            <person name="Sobczyk M.K."/>
            <person name="Baxter L."/>
            <person name="Greenfield B.P."/>
            <person name="Bates H.J."/>
            <person name="Wilson F."/>
            <person name="Jackson A.C."/>
            <person name="Ott S."/>
            <person name="Harrison R.J."/>
            <person name="Clarkson J.P."/>
        </authorList>
    </citation>
    <scope>NUCLEOTIDE SEQUENCE [LARGE SCALE GENOMIC DNA]</scope>
    <source>
        <strain evidence="3 4">FoC_Fus2</strain>
    </source>
</reference>
<proteinExistence type="predicted"/>
<keyword evidence="1" id="KW-0863">Zinc-finger</keyword>
<dbReference type="AlphaFoldDB" id="A0A3L6P1Y4"/>
<evidence type="ECO:0000256" key="1">
    <source>
        <dbReference type="PROSITE-ProRule" id="PRU00042"/>
    </source>
</evidence>
<protein>
    <recommendedName>
        <fullName evidence="2">C2H2-type domain-containing protein</fullName>
    </recommendedName>
</protein>
<evidence type="ECO:0000313" key="4">
    <source>
        <dbReference type="Proteomes" id="UP000270866"/>
    </source>
</evidence>
<dbReference type="InterPro" id="IPR013087">
    <property type="entry name" value="Znf_C2H2_type"/>
</dbReference>
<name>A0A3L6P1Y4_FUSOX</name>
<dbReference type="EMBL" id="MRCU01000002">
    <property type="protein sequence ID" value="RKK26199.1"/>
    <property type="molecule type" value="Genomic_DNA"/>
</dbReference>
<evidence type="ECO:0000313" key="3">
    <source>
        <dbReference type="EMBL" id="RKK26199.1"/>
    </source>
</evidence>
<accession>A0A3L6P1Y4</accession>
<dbReference type="GO" id="GO:0008270">
    <property type="term" value="F:zinc ion binding"/>
    <property type="evidence" value="ECO:0007669"/>
    <property type="project" value="UniProtKB-KW"/>
</dbReference>
<sequence length="210" mass="23614">MSDQIPSQSHFNQCITTEKGEPAYEGDCFAAHYQVYLPVSLEPGTYQHPSAVDAQNISSESYQSFLNNTVLSSDHLKLGAVRHDTRVGNNIYPYDLTQGEYAVLTNGVSHSISNSNEHSGQSTDTGLGYQHNENTGISYDHVLKVLEAPKSSRFWCKRTSNGPQCTICGQKCSREDNLKRHVRSRVCEKEWNRKTWIEQWIILEGMAVNA</sequence>